<dbReference type="EMBL" id="AFEU01000003">
    <property type="protein sequence ID" value="EIJ78412.1"/>
    <property type="molecule type" value="Genomic_DNA"/>
</dbReference>
<dbReference type="GO" id="GO:0016788">
    <property type="term" value="F:hydrolase activity, acting on ester bonds"/>
    <property type="evidence" value="ECO:0007669"/>
    <property type="project" value="InterPro"/>
</dbReference>
<dbReference type="CDD" id="cd01310">
    <property type="entry name" value="TatD_DNAse"/>
    <property type="match status" value="1"/>
</dbReference>
<feature type="binding site" evidence="4">
    <location>
        <position position="134"/>
    </location>
    <ligand>
        <name>a divalent metal cation</name>
        <dbReference type="ChEBI" id="CHEBI:60240"/>
        <label>2</label>
    </ligand>
</feature>
<dbReference type="RefSeq" id="WP_004436834.1">
    <property type="nucleotide sequence ID" value="NZ_AFEU01000003.1"/>
</dbReference>
<feature type="binding site" evidence="4">
    <location>
        <position position="8"/>
    </location>
    <ligand>
        <name>a divalent metal cation</name>
        <dbReference type="ChEBI" id="CHEBI:60240"/>
        <label>1</label>
    </ligand>
</feature>
<dbReference type="InterPro" id="IPR018228">
    <property type="entry name" value="DNase_TatD-rel_CS"/>
</dbReference>
<keyword evidence="3" id="KW-0378">Hydrolase</keyword>
<feature type="binding site" evidence="4">
    <location>
        <position position="206"/>
    </location>
    <ligand>
        <name>a divalent metal cation</name>
        <dbReference type="ChEBI" id="CHEBI:60240"/>
        <label>1</label>
    </ligand>
</feature>
<evidence type="ECO:0000256" key="2">
    <source>
        <dbReference type="ARBA" id="ARBA00022723"/>
    </source>
</evidence>
<sequence length="262" mass="30574">MEKMIDAHIHLDQYKEEAIKEIIENSPFLEALISVSFHLESCKKNLRLSKKYDKVKPAFGFHPEQPLPNENEIEKLVGWMNEHKDEMAAVGEVGLPYYFRSEQKVASYEIGRYLELLELFIKLAREWEKPIVLHAVYDDAPIACDLLEKHSIEKAHFHWFKGDSKTIERMISNGYFISVTPDVIYEYEIQQLVKAYPLERIMIETDGPWPFEGPFKGKMTHPAMMAESVKEMAKIKKIPVNDVFSQLLKNTKTFYYILNGVQ</sequence>
<evidence type="ECO:0000256" key="1">
    <source>
        <dbReference type="ARBA" id="ARBA00009275"/>
    </source>
</evidence>
<dbReference type="InterPro" id="IPR001130">
    <property type="entry name" value="TatD-like"/>
</dbReference>
<dbReference type="PANTHER" id="PTHR46317">
    <property type="entry name" value="HYDROLASE OF PHP SUPERFAMILY-RELATED PROTEIN"/>
    <property type="match status" value="1"/>
</dbReference>
<evidence type="ECO:0000313" key="5">
    <source>
        <dbReference type="EMBL" id="EIJ78412.1"/>
    </source>
</evidence>
<evidence type="ECO:0000256" key="4">
    <source>
        <dbReference type="PIRSR" id="PIRSR005902-1"/>
    </source>
</evidence>
<organism evidence="5 6">
    <name type="scientific">Bacillus methanolicus PB1</name>
    <dbReference type="NCBI Taxonomy" id="997296"/>
    <lineage>
        <taxon>Bacteria</taxon>
        <taxon>Bacillati</taxon>
        <taxon>Bacillota</taxon>
        <taxon>Bacilli</taxon>
        <taxon>Bacillales</taxon>
        <taxon>Bacillaceae</taxon>
        <taxon>Bacillus</taxon>
    </lineage>
</organism>
<dbReference type="PANTHER" id="PTHR46317:SF1">
    <property type="entry name" value="HYDROLASE, TATD FAMILY"/>
    <property type="match status" value="1"/>
</dbReference>
<name>I3DVZ1_BACMT</name>
<dbReference type="STRING" id="997296.PB1_12659"/>
<dbReference type="SUPFAM" id="SSF51556">
    <property type="entry name" value="Metallo-dependent hydrolases"/>
    <property type="match status" value="1"/>
</dbReference>
<dbReference type="AlphaFoldDB" id="I3DVZ1"/>
<dbReference type="GO" id="GO:0046872">
    <property type="term" value="F:metal ion binding"/>
    <property type="evidence" value="ECO:0007669"/>
    <property type="project" value="UniProtKB-KW"/>
</dbReference>
<dbReference type="eggNOG" id="COG0084">
    <property type="taxonomic scope" value="Bacteria"/>
</dbReference>
<feature type="binding site" evidence="4">
    <location>
        <position position="10"/>
    </location>
    <ligand>
        <name>a divalent metal cation</name>
        <dbReference type="ChEBI" id="CHEBI:60240"/>
        <label>1</label>
    </ligand>
</feature>
<gene>
    <name evidence="5" type="ORF">PB1_12659</name>
</gene>
<dbReference type="PROSITE" id="PS01137">
    <property type="entry name" value="TATD_1"/>
    <property type="match status" value="1"/>
</dbReference>
<dbReference type="PIRSF" id="PIRSF005902">
    <property type="entry name" value="DNase_TatD"/>
    <property type="match status" value="1"/>
</dbReference>
<accession>I3DVZ1</accession>
<feature type="binding site" evidence="4">
    <location>
        <position position="158"/>
    </location>
    <ligand>
        <name>a divalent metal cation</name>
        <dbReference type="ChEBI" id="CHEBI:60240"/>
        <label>2</label>
    </ligand>
</feature>
<keyword evidence="6" id="KW-1185">Reference proteome</keyword>
<comment type="caution">
    <text evidence="5">The sequence shown here is derived from an EMBL/GenBank/DDBJ whole genome shotgun (WGS) entry which is preliminary data.</text>
</comment>
<protein>
    <submittedName>
        <fullName evidence="5">Mg-dependent deoxyribonuclease</fullName>
    </submittedName>
</protein>
<dbReference type="Gene3D" id="3.20.20.140">
    <property type="entry name" value="Metal-dependent hydrolases"/>
    <property type="match status" value="1"/>
</dbReference>
<reference evidence="5 6" key="1">
    <citation type="journal article" date="2012" name="Appl. Environ. Microbiol.">
        <title>Genome Sequence of Thermotolerant Bacillus methanolicus: Features and Regulation Related to Methylotrophy and Production of L-Lysine and L-Glutamate from Methanol.</title>
        <authorList>
            <person name="Heggeset T.M."/>
            <person name="Krog A."/>
            <person name="Balzer S."/>
            <person name="Wentzel A."/>
            <person name="Ellingsen T.E."/>
            <person name="Brautaset T."/>
        </authorList>
    </citation>
    <scope>NUCLEOTIDE SEQUENCE [LARGE SCALE GENOMIC DNA]</scope>
    <source>
        <strain evidence="5 6">PB1</strain>
    </source>
</reference>
<proteinExistence type="inferred from homology"/>
<dbReference type="Proteomes" id="UP000010523">
    <property type="component" value="Unassembled WGS sequence"/>
</dbReference>
<dbReference type="InterPro" id="IPR032466">
    <property type="entry name" value="Metal_Hydrolase"/>
</dbReference>
<evidence type="ECO:0000256" key="3">
    <source>
        <dbReference type="ARBA" id="ARBA00022801"/>
    </source>
</evidence>
<comment type="similarity">
    <text evidence="1">Belongs to the metallo-dependent hydrolases superfamily. TatD-type hydrolase family.</text>
</comment>
<feature type="binding site" evidence="4">
    <location>
        <position position="92"/>
    </location>
    <ligand>
        <name>a divalent metal cation</name>
        <dbReference type="ChEBI" id="CHEBI:60240"/>
        <label>1</label>
    </ligand>
</feature>
<dbReference type="PATRIC" id="fig|997296.3.peg.2667"/>
<dbReference type="OrthoDB" id="9775608at2"/>
<dbReference type="Pfam" id="PF01026">
    <property type="entry name" value="TatD_DNase"/>
    <property type="match status" value="1"/>
</dbReference>
<keyword evidence="2 4" id="KW-0479">Metal-binding</keyword>
<evidence type="ECO:0000313" key="6">
    <source>
        <dbReference type="Proteomes" id="UP000010523"/>
    </source>
</evidence>